<dbReference type="EMBL" id="CP012332">
    <property type="protein sequence ID" value="AKU92206.1"/>
    <property type="molecule type" value="Genomic_DNA"/>
</dbReference>
<dbReference type="KEGG" id="vin:AKJ08_2593"/>
<protein>
    <submittedName>
        <fullName evidence="1">Uncharacterized protein</fullName>
    </submittedName>
</protein>
<reference evidence="1 2" key="1">
    <citation type="submission" date="2015-08" db="EMBL/GenBank/DDBJ databases">
        <authorList>
            <person name="Babu N.S."/>
            <person name="Beckwith C.J."/>
            <person name="Beseler K.G."/>
            <person name="Brison A."/>
            <person name="Carone J.V."/>
            <person name="Caskin T.P."/>
            <person name="Diamond M."/>
            <person name="Durham M.E."/>
            <person name="Foxe J.M."/>
            <person name="Go M."/>
            <person name="Henderson B.A."/>
            <person name="Jones I.B."/>
            <person name="McGettigan J.A."/>
            <person name="Micheletti S.J."/>
            <person name="Nasrallah M.E."/>
            <person name="Ortiz D."/>
            <person name="Piller C.R."/>
            <person name="Privatt S.R."/>
            <person name="Schneider S.L."/>
            <person name="Sharp S."/>
            <person name="Smith T.C."/>
            <person name="Stanton J.D."/>
            <person name="Ullery H.E."/>
            <person name="Wilson R.J."/>
            <person name="Serrano M.G."/>
            <person name="Buck G."/>
            <person name="Lee V."/>
            <person name="Wang Y."/>
            <person name="Carvalho R."/>
            <person name="Voegtly L."/>
            <person name="Shi R."/>
            <person name="Duckworth R."/>
            <person name="Johnson A."/>
            <person name="Loviza R."/>
            <person name="Walstead R."/>
            <person name="Shah Z."/>
            <person name="Kiflezghi M."/>
            <person name="Wade K."/>
            <person name="Ball S.L."/>
            <person name="Bradley K.W."/>
            <person name="Asai D.J."/>
            <person name="Bowman C.A."/>
            <person name="Russell D.A."/>
            <person name="Pope W.H."/>
            <person name="Jacobs-Sera D."/>
            <person name="Hendrix R.W."/>
            <person name="Hatfull G.F."/>
        </authorList>
    </citation>
    <scope>NUCLEOTIDE SEQUENCE [LARGE SCALE GENOMIC DNA]</scope>
    <source>
        <strain evidence="1 2">DSM 27710</strain>
    </source>
</reference>
<name>A0A0K1PFM1_9BACT</name>
<accession>A0A0K1PFM1</accession>
<evidence type="ECO:0000313" key="2">
    <source>
        <dbReference type="Proteomes" id="UP000055590"/>
    </source>
</evidence>
<organism evidence="1 2">
    <name type="scientific">Vulgatibacter incomptus</name>
    <dbReference type="NCBI Taxonomy" id="1391653"/>
    <lineage>
        <taxon>Bacteria</taxon>
        <taxon>Pseudomonadati</taxon>
        <taxon>Myxococcota</taxon>
        <taxon>Myxococcia</taxon>
        <taxon>Myxococcales</taxon>
        <taxon>Cystobacterineae</taxon>
        <taxon>Vulgatibacteraceae</taxon>
        <taxon>Vulgatibacter</taxon>
    </lineage>
</organism>
<evidence type="ECO:0000313" key="1">
    <source>
        <dbReference type="EMBL" id="AKU92206.1"/>
    </source>
</evidence>
<proteinExistence type="predicted"/>
<dbReference type="AlphaFoldDB" id="A0A0K1PFM1"/>
<keyword evidence="2" id="KW-1185">Reference proteome</keyword>
<sequence>MRIRPTARAQAHASHEAMMVIAEPCRRVVRHFRLSRREATR</sequence>
<gene>
    <name evidence="1" type="ORF">AKJ08_2593</name>
</gene>
<dbReference type="Proteomes" id="UP000055590">
    <property type="component" value="Chromosome"/>
</dbReference>